<dbReference type="AlphaFoldDB" id="A0AA39IY66"/>
<comment type="caution">
    <text evidence="1">The sequence shown here is derived from an EMBL/GenBank/DDBJ whole genome shotgun (WGS) entry which is preliminary data.</text>
</comment>
<proteinExistence type="predicted"/>
<dbReference type="EMBL" id="JAUEPT010000107">
    <property type="protein sequence ID" value="KAK0431757.1"/>
    <property type="molecule type" value="Genomic_DNA"/>
</dbReference>
<keyword evidence="2" id="KW-1185">Reference proteome</keyword>
<protein>
    <submittedName>
        <fullName evidence="1">Uncharacterized protein</fullName>
    </submittedName>
</protein>
<evidence type="ECO:0000313" key="2">
    <source>
        <dbReference type="Proteomes" id="UP001175226"/>
    </source>
</evidence>
<accession>A0AA39IY66</accession>
<gene>
    <name evidence="1" type="ORF">EV421DRAFT_1911540</name>
</gene>
<dbReference type="Proteomes" id="UP001175226">
    <property type="component" value="Unassembled WGS sequence"/>
</dbReference>
<sequence length="106" mass="11803">MDSEITGSATWAPRSPVSALAKSARHTLWLSFFGRNPTPLEANPGDDFGATLHLWRRTLEATLAQPYAPGGELWTSRRLSPTLRTRRRTLDATLAHLSQNPRTTHI</sequence>
<name>A0AA39IY66_9AGAR</name>
<evidence type="ECO:0000313" key="1">
    <source>
        <dbReference type="EMBL" id="KAK0431757.1"/>
    </source>
</evidence>
<reference evidence="1" key="1">
    <citation type="submission" date="2023-06" db="EMBL/GenBank/DDBJ databases">
        <authorList>
            <consortium name="Lawrence Berkeley National Laboratory"/>
            <person name="Ahrendt S."/>
            <person name="Sahu N."/>
            <person name="Indic B."/>
            <person name="Wong-Bajracharya J."/>
            <person name="Merenyi Z."/>
            <person name="Ke H.-M."/>
            <person name="Monk M."/>
            <person name="Kocsube S."/>
            <person name="Drula E."/>
            <person name="Lipzen A."/>
            <person name="Balint B."/>
            <person name="Henrissat B."/>
            <person name="Andreopoulos B."/>
            <person name="Martin F.M."/>
            <person name="Harder C.B."/>
            <person name="Rigling D."/>
            <person name="Ford K.L."/>
            <person name="Foster G.D."/>
            <person name="Pangilinan J."/>
            <person name="Papanicolaou A."/>
            <person name="Barry K."/>
            <person name="LaButti K."/>
            <person name="Viragh M."/>
            <person name="Koriabine M."/>
            <person name="Yan M."/>
            <person name="Riley R."/>
            <person name="Champramary S."/>
            <person name="Plett K.L."/>
            <person name="Tsai I.J."/>
            <person name="Slot J."/>
            <person name="Sipos G."/>
            <person name="Plett J."/>
            <person name="Nagy L.G."/>
            <person name="Grigoriev I.V."/>
        </authorList>
    </citation>
    <scope>NUCLEOTIDE SEQUENCE</scope>
    <source>
        <strain evidence="1">FPL87.14</strain>
    </source>
</reference>
<organism evidence="1 2">
    <name type="scientific">Armillaria borealis</name>
    <dbReference type="NCBI Taxonomy" id="47425"/>
    <lineage>
        <taxon>Eukaryota</taxon>
        <taxon>Fungi</taxon>
        <taxon>Dikarya</taxon>
        <taxon>Basidiomycota</taxon>
        <taxon>Agaricomycotina</taxon>
        <taxon>Agaricomycetes</taxon>
        <taxon>Agaricomycetidae</taxon>
        <taxon>Agaricales</taxon>
        <taxon>Marasmiineae</taxon>
        <taxon>Physalacriaceae</taxon>
        <taxon>Armillaria</taxon>
    </lineage>
</organism>